<organism evidence="1 2">
    <name type="scientific">Pleurodeles waltl</name>
    <name type="common">Iberian ribbed newt</name>
    <dbReference type="NCBI Taxonomy" id="8319"/>
    <lineage>
        <taxon>Eukaryota</taxon>
        <taxon>Metazoa</taxon>
        <taxon>Chordata</taxon>
        <taxon>Craniata</taxon>
        <taxon>Vertebrata</taxon>
        <taxon>Euteleostomi</taxon>
        <taxon>Amphibia</taxon>
        <taxon>Batrachia</taxon>
        <taxon>Caudata</taxon>
        <taxon>Salamandroidea</taxon>
        <taxon>Salamandridae</taxon>
        <taxon>Pleurodelinae</taxon>
        <taxon>Pleurodeles</taxon>
    </lineage>
</organism>
<protein>
    <submittedName>
        <fullName evidence="1">Uncharacterized protein</fullName>
    </submittedName>
</protein>
<proteinExistence type="predicted"/>
<evidence type="ECO:0000313" key="1">
    <source>
        <dbReference type="EMBL" id="KAJ1115295.1"/>
    </source>
</evidence>
<accession>A0AAV7NR37</accession>
<comment type="caution">
    <text evidence="1">The sequence shown here is derived from an EMBL/GenBank/DDBJ whole genome shotgun (WGS) entry which is preliminary data.</text>
</comment>
<reference evidence="1" key="1">
    <citation type="journal article" date="2022" name="bioRxiv">
        <title>Sequencing and chromosome-scale assembly of the giantPleurodeles waltlgenome.</title>
        <authorList>
            <person name="Brown T."/>
            <person name="Elewa A."/>
            <person name="Iarovenko S."/>
            <person name="Subramanian E."/>
            <person name="Araus A.J."/>
            <person name="Petzold A."/>
            <person name="Susuki M."/>
            <person name="Suzuki K.-i.T."/>
            <person name="Hayashi T."/>
            <person name="Toyoda A."/>
            <person name="Oliveira C."/>
            <person name="Osipova E."/>
            <person name="Leigh N.D."/>
            <person name="Simon A."/>
            <person name="Yun M.H."/>
        </authorList>
    </citation>
    <scope>NUCLEOTIDE SEQUENCE</scope>
    <source>
        <strain evidence="1">20211129_DDA</strain>
        <tissue evidence="1">Liver</tissue>
    </source>
</reference>
<dbReference type="EMBL" id="JANPWB010000012">
    <property type="protein sequence ID" value="KAJ1115295.1"/>
    <property type="molecule type" value="Genomic_DNA"/>
</dbReference>
<dbReference type="Proteomes" id="UP001066276">
    <property type="component" value="Chromosome 8"/>
</dbReference>
<dbReference type="AlphaFoldDB" id="A0AAV7NR37"/>
<keyword evidence="2" id="KW-1185">Reference proteome</keyword>
<evidence type="ECO:0000313" key="2">
    <source>
        <dbReference type="Proteomes" id="UP001066276"/>
    </source>
</evidence>
<sequence>MLVRRVECFVGVGEELEDDVGERRHVDVEEGLAEGRSLGYAAYGLGGFRSERREAYSLGSASEEGGDPVQGFVADPCVMEACP</sequence>
<name>A0AAV7NR37_PLEWA</name>
<gene>
    <name evidence="1" type="ORF">NDU88_003521</name>
</gene>